<dbReference type="GO" id="GO:0005737">
    <property type="term" value="C:cytoplasm"/>
    <property type="evidence" value="ECO:0007669"/>
    <property type="project" value="UniProtKB-SubCell"/>
</dbReference>
<protein>
    <recommendedName>
        <fullName evidence="10">Unconventional myosin-XV</fullName>
    </recommendedName>
</protein>
<evidence type="ECO:0000313" key="9">
    <source>
        <dbReference type="Proteomes" id="UP001286313"/>
    </source>
</evidence>
<dbReference type="SUPFAM" id="SSF50729">
    <property type="entry name" value="PH domain-like"/>
    <property type="match status" value="1"/>
</dbReference>
<dbReference type="Gene3D" id="1.25.40.530">
    <property type="entry name" value="MyTH4 domain"/>
    <property type="match status" value="1"/>
</dbReference>
<dbReference type="GO" id="GO:0009887">
    <property type="term" value="P:animal organ morphogenesis"/>
    <property type="evidence" value="ECO:0007669"/>
    <property type="project" value="UniProtKB-ARBA"/>
</dbReference>
<dbReference type="InterPro" id="IPR019748">
    <property type="entry name" value="FERM_central"/>
</dbReference>
<comment type="caution">
    <text evidence="8">The sequence shown here is derived from an EMBL/GenBank/DDBJ whole genome shotgun (WGS) entry which is preliminary data.</text>
</comment>
<dbReference type="SUPFAM" id="SSF47031">
    <property type="entry name" value="Second domain of FERM"/>
    <property type="match status" value="1"/>
</dbReference>
<evidence type="ECO:0000259" key="7">
    <source>
        <dbReference type="PROSITE" id="PS51016"/>
    </source>
</evidence>
<evidence type="ECO:0000256" key="5">
    <source>
        <dbReference type="ARBA" id="ARBA00023203"/>
    </source>
</evidence>
<dbReference type="GO" id="GO:0048731">
    <property type="term" value="P:system development"/>
    <property type="evidence" value="ECO:0007669"/>
    <property type="project" value="UniProtKB-ARBA"/>
</dbReference>
<dbReference type="InterPro" id="IPR051567">
    <property type="entry name" value="Unconventional_Myosin_ATPase"/>
</dbReference>
<evidence type="ECO:0000256" key="4">
    <source>
        <dbReference type="ARBA" id="ARBA00022737"/>
    </source>
</evidence>
<dbReference type="Proteomes" id="UP001286313">
    <property type="component" value="Unassembled WGS sequence"/>
</dbReference>
<dbReference type="EMBL" id="JAWQEG010005724">
    <property type="protein sequence ID" value="KAK3857005.1"/>
    <property type="molecule type" value="Genomic_DNA"/>
</dbReference>
<dbReference type="PROSITE" id="PS51016">
    <property type="entry name" value="MYTH4"/>
    <property type="match status" value="1"/>
</dbReference>
<evidence type="ECO:0000259" key="6">
    <source>
        <dbReference type="PROSITE" id="PS50057"/>
    </source>
</evidence>
<dbReference type="PANTHER" id="PTHR22692">
    <property type="entry name" value="MYOSIN VII, XV"/>
    <property type="match status" value="1"/>
</dbReference>
<dbReference type="Pfam" id="PF02174">
    <property type="entry name" value="IRS"/>
    <property type="match status" value="1"/>
</dbReference>
<dbReference type="InterPro" id="IPR000857">
    <property type="entry name" value="MyTH4_dom"/>
</dbReference>
<keyword evidence="9" id="KW-1185">Reference proteome</keyword>
<name>A0AAE1BY24_PETCI</name>
<dbReference type="CDD" id="cd14473">
    <property type="entry name" value="FERM_B-lobe"/>
    <property type="match status" value="1"/>
</dbReference>
<dbReference type="Pfam" id="PF00784">
    <property type="entry name" value="MyTH4"/>
    <property type="match status" value="1"/>
</dbReference>
<dbReference type="GO" id="GO:0003779">
    <property type="term" value="F:actin binding"/>
    <property type="evidence" value="ECO:0007669"/>
    <property type="project" value="UniProtKB-KW"/>
</dbReference>
<keyword evidence="4" id="KW-0677">Repeat</keyword>
<dbReference type="InterPro" id="IPR002404">
    <property type="entry name" value="IRS_PTB"/>
</dbReference>
<dbReference type="AlphaFoldDB" id="A0AAE1BY24"/>
<dbReference type="InterPro" id="IPR019749">
    <property type="entry name" value="Band_41_domain"/>
</dbReference>
<evidence type="ECO:0008006" key="10">
    <source>
        <dbReference type="Google" id="ProtNLM"/>
    </source>
</evidence>
<dbReference type="CDD" id="cd13201">
    <property type="entry name" value="FERM_C_MyoXV"/>
    <property type="match status" value="1"/>
</dbReference>
<feature type="domain" description="MyTH4" evidence="7">
    <location>
        <begin position="1"/>
        <end position="110"/>
    </location>
</feature>
<dbReference type="InterPro" id="IPR041795">
    <property type="entry name" value="MyoXV_FERM_C"/>
</dbReference>
<dbReference type="PROSITE" id="PS50057">
    <property type="entry name" value="FERM_3"/>
    <property type="match status" value="1"/>
</dbReference>
<keyword evidence="3" id="KW-0963">Cytoplasm</keyword>
<dbReference type="Pfam" id="PF00373">
    <property type="entry name" value="FERM_M"/>
    <property type="match status" value="1"/>
</dbReference>
<organism evidence="8 9">
    <name type="scientific">Petrolisthes cinctipes</name>
    <name type="common">Flat porcelain crab</name>
    <dbReference type="NCBI Taxonomy" id="88211"/>
    <lineage>
        <taxon>Eukaryota</taxon>
        <taxon>Metazoa</taxon>
        <taxon>Ecdysozoa</taxon>
        <taxon>Arthropoda</taxon>
        <taxon>Crustacea</taxon>
        <taxon>Multicrustacea</taxon>
        <taxon>Malacostraca</taxon>
        <taxon>Eumalacostraca</taxon>
        <taxon>Eucarida</taxon>
        <taxon>Decapoda</taxon>
        <taxon>Pleocyemata</taxon>
        <taxon>Anomura</taxon>
        <taxon>Galatheoidea</taxon>
        <taxon>Porcellanidae</taxon>
        <taxon>Petrolisthes</taxon>
    </lineage>
</organism>
<evidence type="ECO:0000256" key="2">
    <source>
        <dbReference type="ARBA" id="ARBA00008314"/>
    </source>
</evidence>
<gene>
    <name evidence="8" type="ORF">Pcinc_036714</name>
</gene>
<comment type="similarity">
    <text evidence="2">Belongs to the TRAFAC class myosin-kinesin ATPase superfamily. Myosin family.</text>
</comment>
<evidence type="ECO:0000313" key="8">
    <source>
        <dbReference type="EMBL" id="KAK3857005.1"/>
    </source>
</evidence>
<dbReference type="GO" id="GO:0005856">
    <property type="term" value="C:cytoskeleton"/>
    <property type="evidence" value="ECO:0007669"/>
    <property type="project" value="InterPro"/>
</dbReference>
<dbReference type="Gene3D" id="2.30.29.30">
    <property type="entry name" value="Pleckstrin-homology domain (PH domain)/Phosphotyrosine-binding domain (PTB)"/>
    <property type="match status" value="1"/>
</dbReference>
<proteinExistence type="inferred from homology"/>
<dbReference type="SMART" id="SM00295">
    <property type="entry name" value="B41"/>
    <property type="match status" value="1"/>
</dbReference>
<dbReference type="GO" id="GO:0071944">
    <property type="term" value="C:cell periphery"/>
    <property type="evidence" value="ECO:0007669"/>
    <property type="project" value="UniProtKB-ARBA"/>
</dbReference>
<sequence length="436" mass="50148">MKQTTNNKSSIPDSCQRGWRLFSIMAAYFTCSDLLKPYLFKYLETAAYDKRRAYHGTAMVCLQNLRKTFHYGGRKNVPGTAMVCLQNLRKTFHYGGRKNVPGIEEITAITAGRSSKRQIYRLPGGTERVINTKSTSVVQDIIEEMCTLISIRTEEEQDEYSLYCIVEGDTFTMPLAREEYILDVTTELIKNKQVFYLIFCRSVWYYPLHSDNPLYYEVVFNQIAPDYLEGLLLVTPGEQLQQDVIYDIAKVAALLHRAADLQDLPSMKEVKYLLPKPALTVRDVKPPQWVNMVQSAWSEVATLTSLQAKAQVLEILQNWPLFGSSFFAVKRITEPKERSEYILALNKNGVHFLDLVTHETISVHTLAEVMSTRKVKNEDDLFLDMKCGNLMQQRITRIQTDQAHEISRLIRQYITIEQRVSGQSKGDNPRDMTLPR</sequence>
<dbReference type="InterPro" id="IPR038185">
    <property type="entry name" value="MyTH4_dom_sf"/>
</dbReference>
<dbReference type="PANTHER" id="PTHR22692:SF26">
    <property type="entry name" value="SH3 DOMAIN-CONTAINING PROTEIN"/>
    <property type="match status" value="1"/>
</dbReference>
<dbReference type="InterPro" id="IPR000299">
    <property type="entry name" value="FERM_domain"/>
</dbReference>
<keyword evidence="5" id="KW-0009">Actin-binding</keyword>
<accession>A0AAE1BY24</accession>
<evidence type="ECO:0000256" key="3">
    <source>
        <dbReference type="ARBA" id="ARBA00022490"/>
    </source>
</evidence>
<evidence type="ECO:0000256" key="1">
    <source>
        <dbReference type="ARBA" id="ARBA00004496"/>
    </source>
</evidence>
<dbReference type="InterPro" id="IPR035963">
    <property type="entry name" value="FERM_2"/>
</dbReference>
<feature type="domain" description="FERM" evidence="6">
    <location>
        <begin position="115"/>
        <end position="421"/>
    </location>
</feature>
<dbReference type="InterPro" id="IPR011993">
    <property type="entry name" value="PH-like_dom_sf"/>
</dbReference>
<comment type="subcellular location">
    <subcellularLocation>
        <location evidence="1">Cytoplasm</location>
    </subcellularLocation>
</comment>
<reference evidence="8" key="1">
    <citation type="submission" date="2023-10" db="EMBL/GenBank/DDBJ databases">
        <title>Genome assemblies of two species of porcelain crab, Petrolisthes cinctipes and Petrolisthes manimaculis (Anomura: Porcellanidae).</title>
        <authorList>
            <person name="Angst P."/>
        </authorList>
    </citation>
    <scope>NUCLEOTIDE SEQUENCE</scope>
    <source>
        <strain evidence="8">PB745_01</strain>
        <tissue evidence="8">Gill</tissue>
    </source>
</reference>